<evidence type="ECO:0000259" key="2">
    <source>
        <dbReference type="Pfam" id="PF00857"/>
    </source>
</evidence>
<keyword evidence="4" id="KW-1185">Reference proteome</keyword>
<dbReference type="PANTHER" id="PTHR43540">
    <property type="entry name" value="PEROXYUREIDOACRYLATE/UREIDOACRYLATE AMIDOHYDROLASE-RELATED"/>
    <property type="match status" value="1"/>
</dbReference>
<gene>
    <name evidence="3" type="ORF">GCM10011289_04500</name>
</gene>
<dbReference type="InterPro" id="IPR036380">
    <property type="entry name" value="Isochorismatase-like_sf"/>
</dbReference>
<sequence>MNPEEPRDAAAFETDRSALIFIEFQNEWLDPDGALNRLMRDRPQFEAAVNNAARLLERARAGGVRVVHAGLSLVDDPECLVFAKGENKSGLKGAIPRAGTWRDPERVRFAEPFVPRRGEFVVAGRSGASVLANSNLDPFLRNNRIDHLYLTGFALHVCVESTLRHAHDLGYEVTVVGDAAPAFTAGQRAHVLENIIHHFGAVITTDALLERLPG</sequence>
<dbReference type="AlphaFoldDB" id="A0A918NXJ0"/>
<proteinExistence type="predicted"/>
<dbReference type="InterPro" id="IPR050272">
    <property type="entry name" value="Isochorismatase-like_hydrls"/>
</dbReference>
<dbReference type="Pfam" id="PF00857">
    <property type="entry name" value="Isochorismatase"/>
    <property type="match status" value="1"/>
</dbReference>
<reference evidence="3" key="1">
    <citation type="journal article" date="2014" name="Int. J. Syst. Evol. Microbiol.">
        <title>Complete genome sequence of Corynebacterium casei LMG S-19264T (=DSM 44701T), isolated from a smear-ripened cheese.</title>
        <authorList>
            <consortium name="US DOE Joint Genome Institute (JGI-PGF)"/>
            <person name="Walter F."/>
            <person name="Albersmeier A."/>
            <person name="Kalinowski J."/>
            <person name="Ruckert C."/>
        </authorList>
    </citation>
    <scope>NUCLEOTIDE SEQUENCE</scope>
    <source>
        <strain evidence="3">KCTC 32182</strain>
    </source>
</reference>
<dbReference type="GO" id="GO:0016787">
    <property type="term" value="F:hydrolase activity"/>
    <property type="evidence" value="ECO:0007669"/>
    <property type="project" value="UniProtKB-KW"/>
</dbReference>
<name>A0A918NXJ0_9NEIS</name>
<dbReference type="SUPFAM" id="SSF52499">
    <property type="entry name" value="Isochorismatase-like hydrolases"/>
    <property type="match status" value="1"/>
</dbReference>
<organism evidence="3 4">
    <name type="scientific">Paludibacterium paludis</name>
    <dbReference type="NCBI Taxonomy" id="1225769"/>
    <lineage>
        <taxon>Bacteria</taxon>
        <taxon>Pseudomonadati</taxon>
        <taxon>Pseudomonadota</taxon>
        <taxon>Betaproteobacteria</taxon>
        <taxon>Neisseriales</taxon>
        <taxon>Chromobacteriaceae</taxon>
        <taxon>Paludibacterium</taxon>
    </lineage>
</organism>
<keyword evidence="1" id="KW-0378">Hydrolase</keyword>
<dbReference type="Gene3D" id="3.40.50.850">
    <property type="entry name" value="Isochorismatase-like"/>
    <property type="match status" value="1"/>
</dbReference>
<dbReference type="Proteomes" id="UP000645257">
    <property type="component" value="Unassembled WGS sequence"/>
</dbReference>
<reference evidence="3" key="2">
    <citation type="submission" date="2020-09" db="EMBL/GenBank/DDBJ databases">
        <authorList>
            <person name="Sun Q."/>
            <person name="Kim S."/>
        </authorList>
    </citation>
    <scope>NUCLEOTIDE SEQUENCE</scope>
    <source>
        <strain evidence="3">KCTC 32182</strain>
    </source>
</reference>
<accession>A0A918NXJ0</accession>
<comment type="caution">
    <text evidence="3">The sequence shown here is derived from an EMBL/GenBank/DDBJ whole genome shotgun (WGS) entry which is preliminary data.</text>
</comment>
<evidence type="ECO:0000313" key="4">
    <source>
        <dbReference type="Proteomes" id="UP000645257"/>
    </source>
</evidence>
<dbReference type="RefSeq" id="WP_189530671.1">
    <property type="nucleotide sequence ID" value="NZ_BMYX01000001.1"/>
</dbReference>
<protein>
    <recommendedName>
        <fullName evidence="2">Isochorismatase-like domain-containing protein</fullName>
    </recommendedName>
</protein>
<dbReference type="EMBL" id="BMYX01000001">
    <property type="protein sequence ID" value="GGY05038.1"/>
    <property type="molecule type" value="Genomic_DNA"/>
</dbReference>
<dbReference type="CDD" id="cd00431">
    <property type="entry name" value="cysteine_hydrolases"/>
    <property type="match status" value="1"/>
</dbReference>
<evidence type="ECO:0000256" key="1">
    <source>
        <dbReference type="ARBA" id="ARBA00022801"/>
    </source>
</evidence>
<evidence type="ECO:0000313" key="3">
    <source>
        <dbReference type="EMBL" id="GGY05038.1"/>
    </source>
</evidence>
<feature type="domain" description="Isochorismatase-like" evidence="2">
    <location>
        <begin position="17"/>
        <end position="206"/>
    </location>
</feature>
<dbReference type="InterPro" id="IPR000868">
    <property type="entry name" value="Isochorismatase-like_dom"/>
</dbReference>